<evidence type="ECO:0000256" key="1">
    <source>
        <dbReference type="SAM" id="Phobius"/>
    </source>
</evidence>
<feature type="transmembrane region" description="Helical" evidence="1">
    <location>
        <begin position="53"/>
        <end position="71"/>
    </location>
</feature>
<feature type="transmembrane region" description="Helical" evidence="1">
    <location>
        <begin position="25"/>
        <end position="46"/>
    </location>
</feature>
<name>T1G180_HELRO</name>
<proteinExistence type="predicted"/>
<accession>T1G180</accession>
<keyword evidence="4" id="KW-1185">Reference proteome</keyword>
<dbReference type="AlphaFoldDB" id="T1G180"/>
<evidence type="ECO:0000313" key="4">
    <source>
        <dbReference type="Proteomes" id="UP000015101"/>
    </source>
</evidence>
<evidence type="ECO:0008006" key="5">
    <source>
        <dbReference type="Google" id="ProtNLM"/>
    </source>
</evidence>
<protein>
    <recommendedName>
        <fullName evidence="5">Palmitoyltransferase</fullName>
    </recommendedName>
</protein>
<dbReference type="KEGG" id="hro:HELRODRAFT_72968"/>
<gene>
    <name evidence="3" type="primary">20214828</name>
    <name evidence="2" type="ORF">HELRODRAFT_72968</name>
</gene>
<organism evidence="3 4">
    <name type="scientific">Helobdella robusta</name>
    <name type="common">Californian leech</name>
    <dbReference type="NCBI Taxonomy" id="6412"/>
    <lineage>
        <taxon>Eukaryota</taxon>
        <taxon>Metazoa</taxon>
        <taxon>Spiralia</taxon>
        <taxon>Lophotrochozoa</taxon>
        <taxon>Annelida</taxon>
        <taxon>Clitellata</taxon>
        <taxon>Hirudinea</taxon>
        <taxon>Rhynchobdellida</taxon>
        <taxon>Glossiphoniidae</taxon>
        <taxon>Helobdella</taxon>
    </lineage>
</organism>
<dbReference type="eggNOG" id="KOG1311">
    <property type="taxonomic scope" value="Eukaryota"/>
</dbReference>
<sequence length="139" mass="15895">MEGVKNYRSTSRVNGWSWPPHPLQIILWITIIYFIVFYYCTCLPALVSNLQTLNYILTLIMLIHIIFHLMASSINPADENVLIKFNLGSYVVAPFDRKIHNHVIENCRCNICGVDVLVVVFCCNGNISNYLLKNFVSLG</sequence>
<dbReference type="CTD" id="20214828"/>
<keyword evidence="1" id="KW-1133">Transmembrane helix</keyword>
<dbReference type="HOGENOM" id="CLU_139962_0_0_1"/>
<keyword evidence="1" id="KW-0812">Transmembrane</keyword>
<dbReference type="EnsemblMetazoa" id="HelroT72968">
    <property type="protein sequence ID" value="HelroP72968"/>
    <property type="gene ID" value="HelroG72968"/>
</dbReference>
<reference evidence="4" key="1">
    <citation type="submission" date="2012-12" db="EMBL/GenBank/DDBJ databases">
        <authorList>
            <person name="Hellsten U."/>
            <person name="Grimwood J."/>
            <person name="Chapman J.A."/>
            <person name="Shapiro H."/>
            <person name="Aerts A."/>
            <person name="Otillar R.P."/>
            <person name="Terry A.Y."/>
            <person name="Boore J.L."/>
            <person name="Simakov O."/>
            <person name="Marletaz F."/>
            <person name="Cho S.-J."/>
            <person name="Edsinger-Gonzales E."/>
            <person name="Havlak P."/>
            <person name="Kuo D.-H."/>
            <person name="Larsson T."/>
            <person name="Lv J."/>
            <person name="Arendt D."/>
            <person name="Savage R."/>
            <person name="Osoegawa K."/>
            <person name="de Jong P."/>
            <person name="Lindberg D.R."/>
            <person name="Seaver E.C."/>
            <person name="Weisblat D.A."/>
            <person name="Putnam N.H."/>
            <person name="Grigoriev I.V."/>
            <person name="Rokhsar D.S."/>
        </authorList>
    </citation>
    <scope>NUCLEOTIDE SEQUENCE</scope>
</reference>
<dbReference type="EMBL" id="KB095905">
    <property type="protein sequence ID" value="ESO10142.1"/>
    <property type="molecule type" value="Genomic_DNA"/>
</dbReference>
<dbReference type="GeneID" id="20214828"/>
<reference evidence="3" key="3">
    <citation type="submission" date="2015-06" db="UniProtKB">
        <authorList>
            <consortium name="EnsemblMetazoa"/>
        </authorList>
    </citation>
    <scope>IDENTIFICATION</scope>
</reference>
<dbReference type="EMBL" id="AMQM01002885">
    <property type="status" value="NOT_ANNOTATED_CDS"/>
    <property type="molecule type" value="Genomic_DNA"/>
</dbReference>
<dbReference type="Proteomes" id="UP000015101">
    <property type="component" value="Unassembled WGS sequence"/>
</dbReference>
<dbReference type="OMA" id="CEVDVYV"/>
<dbReference type="STRING" id="6412.T1G180"/>
<dbReference type="InParanoid" id="T1G180"/>
<reference evidence="2 4" key="2">
    <citation type="journal article" date="2013" name="Nature">
        <title>Insights into bilaterian evolution from three spiralian genomes.</title>
        <authorList>
            <person name="Simakov O."/>
            <person name="Marletaz F."/>
            <person name="Cho S.J."/>
            <person name="Edsinger-Gonzales E."/>
            <person name="Havlak P."/>
            <person name="Hellsten U."/>
            <person name="Kuo D.H."/>
            <person name="Larsson T."/>
            <person name="Lv J."/>
            <person name="Arendt D."/>
            <person name="Savage R."/>
            <person name="Osoegawa K."/>
            <person name="de Jong P."/>
            <person name="Grimwood J."/>
            <person name="Chapman J.A."/>
            <person name="Shapiro H."/>
            <person name="Aerts A."/>
            <person name="Otillar R.P."/>
            <person name="Terry A.Y."/>
            <person name="Boore J.L."/>
            <person name="Grigoriev I.V."/>
            <person name="Lindberg D.R."/>
            <person name="Seaver E.C."/>
            <person name="Weisblat D.A."/>
            <person name="Putnam N.H."/>
            <person name="Rokhsar D.S."/>
        </authorList>
    </citation>
    <scope>NUCLEOTIDE SEQUENCE</scope>
</reference>
<evidence type="ECO:0000313" key="3">
    <source>
        <dbReference type="EnsemblMetazoa" id="HelroP72968"/>
    </source>
</evidence>
<keyword evidence="1" id="KW-0472">Membrane</keyword>
<evidence type="ECO:0000313" key="2">
    <source>
        <dbReference type="EMBL" id="ESO10142.1"/>
    </source>
</evidence>
<dbReference type="OrthoDB" id="9909019at2759"/>
<dbReference type="RefSeq" id="XP_009011956.1">
    <property type="nucleotide sequence ID" value="XM_009013708.1"/>
</dbReference>